<dbReference type="Gene3D" id="3.20.20.70">
    <property type="entry name" value="Aldolase class I"/>
    <property type="match status" value="1"/>
</dbReference>
<comment type="subcellular location">
    <subcellularLocation>
        <location evidence="7">Cytoplasm</location>
    </subcellularLocation>
</comment>
<comment type="pathway">
    <text evidence="7">Carbohydrate degradation; 2-deoxy-D-ribose 1-phosphate degradation; D-glyceraldehyde 3-phosphate and acetaldehyde from 2-deoxy-alpha-D-ribose 1-phosphate: step 2/2.</text>
</comment>
<feature type="active site" description="Proton donor/acceptor" evidence="7">
    <location>
        <position position="193"/>
    </location>
</feature>
<comment type="catalytic activity">
    <reaction evidence="5 7">
        <text>2-deoxy-D-ribose 5-phosphate = D-glyceraldehyde 3-phosphate + acetaldehyde</text>
        <dbReference type="Rhea" id="RHEA:12821"/>
        <dbReference type="ChEBI" id="CHEBI:15343"/>
        <dbReference type="ChEBI" id="CHEBI:59776"/>
        <dbReference type="ChEBI" id="CHEBI:62877"/>
        <dbReference type="EC" id="4.1.2.4"/>
    </reaction>
</comment>
<comment type="similarity">
    <text evidence="1 7">Belongs to the DeoC/FbaB aldolase family. DeoC type 1 subfamily.</text>
</comment>
<sequence length="235" mass="25029">MDYPILNSQTITYEQLAKTIDHSLLRPELTRAEVIQGCELAARYHVASVCVKPCHVRLAWEVLKGSDVAVGTVVGFPHGSSTTAIKVAEALQALEDGATELDMVINIGELRSGNDDFVRQDIQAVVTAAKGHIVKVILENAYLSKEQIVRGCQLAEQAGAHFVKTSTGFAPSGATVEDVRLMRASVGPRVQVKAAGGIRTLEAILEIIDAGATRVGATATAAILDAFRARQNSVQ</sequence>
<dbReference type="Pfam" id="PF01791">
    <property type="entry name" value="DeoC"/>
    <property type="match status" value="1"/>
</dbReference>
<dbReference type="InterPro" id="IPR013785">
    <property type="entry name" value="Aldolase_TIM"/>
</dbReference>
<dbReference type="EMBL" id="LGKO01000004">
    <property type="protein sequence ID" value="KPL83194.1"/>
    <property type="molecule type" value="Genomic_DNA"/>
</dbReference>
<dbReference type="GO" id="GO:0006018">
    <property type="term" value="P:2-deoxyribose 1-phosphate catabolic process"/>
    <property type="evidence" value="ECO:0007669"/>
    <property type="project" value="UniProtKB-UniRule"/>
</dbReference>
<dbReference type="InterPro" id="IPR011343">
    <property type="entry name" value="DeoC"/>
</dbReference>
<dbReference type="FunFam" id="3.20.20.70:FF:000198">
    <property type="entry name" value="Deoxyribose-phosphate aldolase"/>
    <property type="match status" value="1"/>
</dbReference>
<dbReference type="EC" id="4.1.2.4" evidence="7"/>
<dbReference type="RefSeq" id="WP_054521600.1">
    <property type="nucleotide sequence ID" value="NZ_LGKO01000004.1"/>
</dbReference>
<accession>A0A0N8GQB0</accession>
<dbReference type="InterPro" id="IPR028581">
    <property type="entry name" value="DeoC_typeI"/>
</dbReference>
<evidence type="ECO:0000256" key="5">
    <source>
        <dbReference type="ARBA" id="ARBA00048791"/>
    </source>
</evidence>
<dbReference type="UniPathway" id="UPA00002">
    <property type="reaction ID" value="UER00468"/>
</dbReference>
<dbReference type="GO" id="GO:0004139">
    <property type="term" value="F:deoxyribose-phosphate aldolase activity"/>
    <property type="evidence" value="ECO:0007669"/>
    <property type="project" value="UniProtKB-UniRule"/>
</dbReference>
<evidence type="ECO:0000256" key="2">
    <source>
        <dbReference type="ARBA" id="ARBA00022490"/>
    </source>
</evidence>
<feature type="active site" description="Proton donor/acceptor" evidence="7">
    <location>
        <position position="102"/>
    </location>
</feature>
<dbReference type="InterPro" id="IPR002915">
    <property type="entry name" value="DeoC/FbaB/LacD_aldolase"/>
</dbReference>
<organism evidence="8 9">
    <name type="scientific">Thermanaerothrix daxensis</name>
    <dbReference type="NCBI Taxonomy" id="869279"/>
    <lineage>
        <taxon>Bacteria</taxon>
        <taxon>Bacillati</taxon>
        <taxon>Chloroflexota</taxon>
        <taxon>Anaerolineae</taxon>
        <taxon>Anaerolineales</taxon>
        <taxon>Anaerolineaceae</taxon>
        <taxon>Thermanaerothrix</taxon>
    </lineage>
</organism>
<dbReference type="GO" id="GO:0005737">
    <property type="term" value="C:cytoplasm"/>
    <property type="evidence" value="ECO:0007669"/>
    <property type="project" value="UniProtKB-SubCell"/>
</dbReference>
<proteinExistence type="inferred from homology"/>
<name>A0A0N8GQB0_9CHLR</name>
<evidence type="ECO:0000256" key="1">
    <source>
        <dbReference type="ARBA" id="ARBA00010936"/>
    </source>
</evidence>
<evidence type="ECO:0000313" key="8">
    <source>
        <dbReference type="EMBL" id="KPL83194.1"/>
    </source>
</evidence>
<reference evidence="8 9" key="1">
    <citation type="submission" date="2015-07" db="EMBL/GenBank/DDBJ databases">
        <title>Whole genome sequence of Thermanaerothrix daxensis DSM 23592.</title>
        <authorList>
            <person name="Hemp J."/>
            <person name="Ward L.M."/>
            <person name="Pace L.A."/>
            <person name="Fischer W.W."/>
        </authorList>
    </citation>
    <scope>NUCLEOTIDE SEQUENCE [LARGE SCALE GENOMIC DNA]</scope>
    <source>
        <strain evidence="8 9">GNS-1</strain>
    </source>
</reference>
<dbReference type="NCBIfam" id="TIGR00126">
    <property type="entry name" value="deoC"/>
    <property type="match status" value="1"/>
</dbReference>
<keyword evidence="9" id="KW-1185">Reference proteome</keyword>
<dbReference type="GO" id="GO:0016052">
    <property type="term" value="P:carbohydrate catabolic process"/>
    <property type="evidence" value="ECO:0007669"/>
    <property type="project" value="TreeGrafter"/>
</dbReference>
<dbReference type="GO" id="GO:0009264">
    <property type="term" value="P:deoxyribonucleotide catabolic process"/>
    <property type="evidence" value="ECO:0007669"/>
    <property type="project" value="UniProtKB-UniRule"/>
</dbReference>
<evidence type="ECO:0000313" key="9">
    <source>
        <dbReference type="Proteomes" id="UP000050544"/>
    </source>
</evidence>
<dbReference type="PANTHER" id="PTHR10889">
    <property type="entry name" value="DEOXYRIBOSE-PHOSPHATE ALDOLASE"/>
    <property type="match status" value="1"/>
</dbReference>
<dbReference type="OrthoDB" id="9778711at2"/>
<dbReference type="STRING" id="869279.SE15_08065"/>
<dbReference type="PIRSF" id="PIRSF001357">
    <property type="entry name" value="DeoC"/>
    <property type="match status" value="1"/>
</dbReference>
<feature type="active site" description="Schiff-base intermediate with acetaldehyde" evidence="7">
    <location>
        <position position="164"/>
    </location>
</feature>
<dbReference type="AlphaFoldDB" id="A0A0N8GQB0"/>
<dbReference type="CDD" id="cd00959">
    <property type="entry name" value="DeoC"/>
    <property type="match status" value="1"/>
</dbReference>
<comment type="function">
    <text evidence="6 7">Catalyzes a reversible aldol reaction between acetaldehyde and D-glyceraldehyde 3-phosphate to generate 2-deoxy-D-ribose 5-phosphate.</text>
</comment>
<dbReference type="PANTHER" id="PTHR10889:SF1">
    <property type="entry name" value="DEOXYRIBOSE-PHOSPHATE ALDOLASE"/>
    <property type="match status" value="1"/>
</dbReference>
<evidence type="ECO:0000256" key="4">
    <source>
        <dbReference type="ARBA" id="ARBA00023270"/>
    </source>
</evidence>
<keyword evidence="2 7" id="KW-0963">Cytoplasm</keyword>
<evidence type="ECO:0000256" key="7">
    <source>
        <dbReference type="HAMAP-Rule" id="MF_00114"/>
    </source>
</evidence>
<comment type="caution">
    <text evidence="8">The sequence shown here is derived from an EMBL/GenBank/DDBJ whole genome shotgun (WGS) entry which is preliminary data.</text>
</comment>
<gene>
    <name evidence="7" type="primary">deoC</name>
    <name evidence="8" type="ORF">SE15_08065</name>
</gene>
<protein>
    <recommendedName>
        <fullName evidence="7">Deoxyribose-phosphate aldolase</fullName>
        <shortName evidence="7">DERA</shortName>
        <ecNumber evidence="7">4.1.2.4</ecNumber>
    </recommendedName>
    <alternativeName>
        <fullName evidence="7">2-deoxy-D-ribose 5-phosphate aldolase</fullName>
    </alternativeName>
    <alternativeName>
        <fullName evidence="7">Phosphodeoxyriboaldolase</fullName>
        <shortName evidence="7">Deoxyriboaldolase</shortName>
    </alternativeName>
</protein>
<dbReference type="SMART" id="SM01133">
    <property type="entry name" value="DeoC"/>
    <property type="match status" value="1"/>
</dbReference>
<dbReference type="HAMAP" id="MF_00114">
    <property type="entry name" value="DeoC_type1"/>
    <property type="match status" value="1"/>
</dbReference>
<dbReference type="Proteomes" id="UP000050544">
    <property type="component" value="Unassembled WGS sequence"/>
</dbReference>
<evidence type="ECO:0000256" key="6">
    <source>
        <dbReference type="ARBA" id="ARBA00056337"/>
    </source>
</evidence>
<evidence type="ECO:0000256" key="3">
    <source>
        <dbReference type="ARBA" id="ARBA00023239"/>
    </source>
</evidence>
<keyword evidence="3 7" id="KW-0456">Lyase</keyword>
<keyword evidence="4 7" id="KW-0704">Schiff base</keyword>
<dbReference type="SUPFAM" id="SSF51569">
    <property type="entry name" value="Aldolase"/>
    <property type="match status" value="1"/>
</dbReference>
<dbReference type="PATRIC" id="fig|869279.4.peg.2342"/>